<sequence>MSNQYGTSKNPPWARQEFGNQGSAGLIQTNVSFPYNQTQAQFSQQQLTAGANMQASQASLLSQTDLALMSSLIETNAQVGSVSYPVKTQSTTAAIPGQKQRIFTGTVTKLHDNFGVVDEEVFFQVSCVKGMIPKAGDRVLVEATFNANMPFKWNATRVISLPETGASNQMMTLQQQQQQQQQQQLKTMQQHAIGLMGTSGVMGGLSGLAGGQGLLNSPPPLMSGLGKFQGGGIYSSSNRSGINTGPGLLGDPMPRNILKDQRGLSAGSGMASHDNLKERERRERERRDRRDARRKRSRSPVKRSRSPPPRPRSPRSPPKRKVVTPPPRYVVQVPKILLDVQDTCVVSLKSKYSNLYIPSDFFHASFSWVENFPLSRPFTLGQACSFQIMHKDVPPIKPDPVAYEPDDADHLFSAKVMLLASPSEEDLYKKSCCLAEDFPDCMDNFQHPTRLLQFLVGTRGKNEPMAIGGPWSPSLDGANPQSNPLVLIKTAIRTTKALTGIDLSSCTQWYRFAEIRYFRAESKHKERVQPARVETVIIFLPDVWTCNPTRLEWISLQAAYQKQLQQKFNPGQQQEEDESEEQESEEKTEASHYSALDPKVMKVVEIRKELELRNISAKGLKSQLTARLTKALKAEQEKEQEDKEIEAEKAAVEEAAKEEEEDSTVEEEDDEKSDAKKKEDEEQQKQEKRERAVLERRYKLSDTPSVLVHPSPTAKGGKFDCSLMSLSVLLDYRPEDNKEHSFEVSLFAELFNEMLMRDFGFQIYKSIVCAVPKAENEKKIAKVEKKDKDEKEKEEKKEKKEKKSKDKTDEPSPKRKKSEDKADKSDRKDKGDSVEESSLNGDDDEDKEDDNKKDKDDKKKKKEEEKRKKTMNPSLLLAFSYFDQNHCGYLTDKDTEEIIHTLGLKLSRAQVKKVLQKVLQRDMLQYRKFTDQEIDEDKASEKQEDNSVPKFDMEQLAKGNKESLRKLLELSGVKTEQTISGGATASLNDTDNPHFLYYKGSLLDIESLMQRLDRSEKSRTMVEKNLQDLTDELKSIKTHLVEQENVGAKLQHDLRKTRSELDQEKTLCSSAQSLNKEWQRTAVETRSHMMSAMNSLNAVLNKDEGRSKNEEYRSKNEEYRSKNEDNRFKNEDHRSKNDDHKKRDTRRDGEEKEKTDRKDKSESIKEEVA</sequence>
<dbReference type="SMART" id="SM00513">
    <property type="entry name" value="SAP"/>
    <property type="match status" value="1"/>
</dbReference>
<feature type="compositionally biased region" description="Basic and acidic residues" evidence="8">
    <location>
        <begin position="784"/>
        <end position="833"/>
    </location>
</feature>
<dbReference type="Gene3D" id="1.10.238.10">
    <property type="entry name" value="EF-hand"/>
    <property type="match status" value="1"/>
</dbReference>
<dbReference type="Pfam" id="PF14444">
    <property type="entry name" value="S1-like"/>
    <property type="match status" value="1"/>
</dbReference>
<feature type="compositionally biased region" description="Acidic residues" evidence="8">
    <location>
        <begin position="574"/>
        <end position="584"/>
    </location>
</feature>
<protein>
    <recommendedName>
        <fullName evidence="12">SAP domain-containing protein</fullName>
    </recommendedName>
</protein>
<keyword evidence="6" id="KW-0131">Cell cycle</keyword>
<evidence type="ECO:0000259" key="9">
    <source>
        <dbReference type="SMART" id="SM00513"/>
    </source>
</evidence>
<gene>
    <name evidence="11" type="primary">ORF121627</name>
</gene>
<organism evidence="11">
    <name type="scientific">Arion vulgaris</name>
    <dbReference type="NCBI Taxonomy" id="1028688"/>
    <lineage>
        <taxon>Eukaryota</taxon>
        <taxon>Metazoa</taxon>
        <taxon>Spiralia</taxon>
        <taxon>Lophotrochozoa</taxon>
        <taxon>Mollusca</taxon>
        <taxon>Gastropoda</taxon>
        <taxon>Heterobranchia</taxon>
        <taxon>Euthyneura</taxon>
        <taxon>Panpulmonata</taxon>
        <taxon>Eupulmonata</taxon>
        <taxon>Stylommatophora</taxon>
        <taxon>Helicina</taxon>
        <taxon>Arionoidea</taxon>
        <taxon>Arionidae</taxon>
        <taxon>Arion</taxon>
    </lineage>
</organism>
<dbReference type="InterPro" id="IPR011992">
    <property type="entry name" value="EF-hand-dom_pair"/>
</dbReference>
<feature type="compositionally biased region" description="Acidic residues" evidence="8">
    <location>
        <begin position="656"/>
        <end position="672"/>
    </location>
</feature>
<feature type="compositionally biased region" description="Basic and acidic residues" evidence="8">
    <location>
        <begin position="274"/>
        <end position="291"/>
    </location>
</feature>
<proteinExistence type="predicted"/>
<feature type="region of interest" description="Disordered" evidence="8">
    <location>
        <begin position="236"/>
        <end position="326"/>
    </location>
</feature>
<dbReference type="InterPro" id="IPR025224">
    <property type="entry name" value="CCAR1/CCAR2"/>
</dbReference>
<feature type="region of interest" description="Disordered" evidence="8">
    <location>
        <begin position="635"/>
        <end position="695"/>
    </location>
</feature>
<keyword evidence="4 7" id="KW-0175">Coiled coil</keyword>
<dbReference type="GO" id="GO:0006355">
    <property type="term" value="P:regulation of DNA-templated transcription"/>
    <property type="evidence" value="ECO:0007669"/>
    <property type="project" value="InterPro"/>
</dbReference>
<dbReference type="PANTHER" id="PTHR14304:SF11">
    <property type="entry name" value="SAP DOMAIN-CONTAINING PROTEIN"/>
    <property type="match status" value="1"/>
</dbReference>
<name>A0A0B7AKW5_9EUPU</name>
<evidence type="ECO:0000256" key="8">
    <source>
        <dbReference type="SAM" id="MobiDB-lite"/>
    </source>
</evidence>
<dbReference type="GO" id="GO:0005634">
    <property type="term" value="C:nucleus"/>
    <property type="evidence" value="ECO:0007669"/>
    <property type="project" value="TreeGrafter"/>
</dbReference>
<dbReference type="Pfam" id="PF19256">
    <property type="entry name" value="LAIKA"/>
    <property type="match status" value="1"/>
</dbReference>
<evidence type="ECO:0000256" key="4">
    <source>
        <dbReference type="ARBA" id="ARBA00023054"/>
    </source>
</evidence>
<evidence type="ECO:0000256" key="5">
    <source>
        <dbReference type="ARBA" id="ARBA00023159"/>
    </source>
</evidence>
<evidence type="ECO:0000313" key="11">
    <source>
        <dbReference type="EMBL" id="CEK80570.1"/>
    </source>
</evidence>
<dbReference type="InterPro" id="IPR025223">
    <property type="entry name" value="S1-like_RNA-bd_dom"/>
</dbReference>
<evidence type="ECO:0008006" key="12">
    <source>
        <dbReference type="Google" id="ProtNLM"/>
    </source>
</evidence>
<dbReference type="EMBL" id="HACG01033705">
    <property type="protein sequence ID" value="CEK80570.1"/>
    <property type="molecule type" value="Transcribed_RNA"/>
</dbReference>
<feature type="domain" description="DBC1/CARP1 catalytically inactive NUDIX hydrolase" evidence="10">
    <location>
        <begin position="445"/>
        <end position="576"/>
    </location>
</feature>
<feature type="compositionally biased region" description="Basic and acidic residues" evidence="8">
    <location>
        <begin position="1101"/>
        <end position="1169"/>
    </location>
</feature>
<dbReference type="PANTHER" id="PTHR14304">
    <property type="entry name" value="CELL DIVISION CYCLE AND APOPTOSIS REGULATOR PROTEIN"/>
    <property type="match status" value="1"/>
</dbReference>
<dbReference type="InterPro" id="IPR025954">
    <property type="entry name" value="DBC1/CARP1_inactive_NUDIX"/>
</dbReference>
<keyword evidence="5" id="KW-0010">Activator</keyword>
<feature type="region of interest" description="Disordered" evidence="8">
    <location>
        <begin position="567"/>
        <end position="594"/>
    </location>
</feature>
<feature type="region of interest" description="Disordered" evidence="8">
    <location>
        <begin position="1098"/>
        <end position="1169"/>
    </location>
</feature>
<evidence type="ECO:0000256" key="2">
    <source>
        <dbReference type="ARBA" id="ARBA00022490"/>
    </source>
</evidence>
<feature type="coiled-coil region" evidence="7">
    <location>
        <begin position="1005"/>
        <end position="1046"/>
    </location>
</feature>
<feature type="compositionally biased region" description="Basic and acidic residues" evidence="8">
    <location>
        <begin position="635"/>
        <end position="655"/>
    </location>
</feature>
<dbReference type="InterPro" id="IPR045353">
    <property type="entry name" value="LAIKA"/>
</dbReference>
<dbReference type="SUPFAM" id="SSF68906">
    <property type="entry name" value="SAP domain"/>
    <property type="match status" value="1"/>
</dbReference>
<feature type="compositionally biased region" description="Basic and acidic residues" evidence="8">
    <location>
        <begin position="673"/>
        <end position="695"/>
    </location>
</feature>
<keyword evidence="3" id="KW-0597">Phosphoprotein</keyword>
<keyword evidence="2" id="KW-0963">Cytoplasm</keyword>
<dbReference type="InterPro" id="IPR036361">
    <property type="entry name" value="SAP_dom_sf"/>
</dbReference>
<accession>A0A0B7AKW5</accession>
<evidence type="ECO:0000256" key="6">
    <source>
        <dbReference type="ARBA" id="ARBA00023306"/>
    </source>
</evidence>
<evidence type="ECO:0000259" key="10">
    <source>
        <dbReference type="SMART" id="SM01122"/>
    </source>
</evidence>
<dbReference type="AlphaFoldDB" id="A0A0B7AKW5"/>
<comment type="subcellular location">
    <subcellularLocation>
        <location evidence="1">Cytoplasm</location>
    </subcellularLocation>
</comment>
<feature type="region of interest" description="Disordered" evidence="8">
    <location>
        <begin position="784"/>
        <end position="869"/>
    </location>
</feature>
<dbReference type="SMART" id="SM01122">
    <property type="entry name" value="DBC1"/>
    <property type="match status" value="1"/>
</dbReference>
<dbReference type="SUPFAM" id="SSF47473">
    <property type="entry name" value="EF-hand"/>
    <property type="match status" value="1"/>
</dbReference>
<feature type="compositionally biased region" description="Basic residues" evidence="8">
    <location>
        <begin position="292"/>
        <end position="305"/>
    </location>
</feature>
<dbReference type="GO" id="GO:0005737">
    <property type="term" value="C:cytoplasm"/>
    <property type="evidence" value="ECO:0007669"/>
    <property type="project" value="UniProtKB-SubCell"/>
</dbReference>
<evidence type="ECO:0000256" key="1">
    <source>
        <dbReference type="ARBA" id="ARBA00004496"/>
    </source>
</evidence>
<dbReference type="InterPro" id="IPR003034">
    <property type="entry name" value="SAP_dom"/>
</dbReference>
<reference evidence="11" key="1">
    <citation type="submission" date="2014-12" db="EMBL/GenBank/DDBJ databases">
        <title>Insight into the proteome of Arion vulgaris.</title>
        <authorList>
            <person name="Aradska J."/>
            <person name="Bulat T."/>
            <person name="Smidak R."/>
            <person name="Sarate P."/>
            <person name="Gangsoo J."/>
            <person name="Sialana F."/>
            <person name="Bilban M."/>
            <person name="Lubec G."/>
        </authorList>
    </citation>
    <scope>NUCLEOTIDE SEQUENCE</scope>
    <source>
        <tissue evidence="11">Skin</tissue>
    </source>
</reference>
<feature type="compositionally biased region" description="Pro residues" evidence="8">
    <location>
        <begin position="306"/>
        <end position="316"/>
    </location>
</feature>
<dbReference type="Pfam" id="PF14443">
    <property type="entry name" value="DBC1"/>
    <property type="match status" value="1"/>
</dbReference>
<feature type="compositionally biased region" description="Basic and acidic residues" evidence="8">
    <location>
        <begin position="849"/>
        <end position="867"/>
    </location>
</feature>
<evidence type="ECO:0000256" key="7">
    <source>
        <dbReference type="SAM" id="Coils"/>
    </source>
</evidence>
<feature type="domain" description="SAP" evidence="9">
    <location>
        <begin position="598"/>
        <end position="632"/>
    </location>
</feature>
<evidence type="ECO:0000256" key="3">
    <source>
        <dbReference type="ARBA" id="ARBA00022553"/>
    </source>
</evidence>